<dbReference type="STRING" id="1618356.UU93_C0011G0008"/>
<dbReference type="InterPro" id="IPR021345">
    <property type="entry name" value="DUF2961"/>
</dbReference>
<proteinExistence type="predicted"/>
<reference evidence="1 2" key="1">
    <citation type="journal article" date="2015" name="Nature">
        <title>rRNA introns, odd ribosomes, and small enigmatic genomes across a large radiation of phyla.</title>
        <authorList>
            <person name="Brown C.T."/>
            <person name="Hug L.A."/>
            <person name="Thomas B.C."/>
            <person name="Sharon I."/>
            <person name="Castelle C.J."/>
            <person name="Singh A."/>
            <person name="Wilkins M.J."/>
            <person name="Williams K.H."/>
            <person name="Banfield J.F."/>
        </authorList>
    </citation>
    <scope>NUCLEOTIDE SEQUENCE [LARGE SCALE GENOMIC DNA]</scope>
</reference>
<accession>A0A0G0Y5Q4</accession>
<sequence length="309" mass="35429">MTADHINQVTTRNKDNDWVVVEPGKTFEFAQITNSGHVSDLWMTATIGKPGFAEWMISAINKDRLRDLVLYDNLGFLKNLILKISFDGHEVPDVNVSIADFFGMGFGKYKQYDSQFVGMTSGGFFCNFEMPFKTSCRIEFVNNNSESIVLYAEATYHSHKVTETNHFRASYAKSVLEKGKPYIMLDKTGEGYYLGCNLYMWGQNIWKHLLFLEGDIRVYIDGSEKPALNYTGTEDYFLGGWYFAKGEFAADDHGCTYKSWLQRKIAAYRFHPDKINFSSGIRIEIDHGENNEVEGVYSSVVYWYHKSGK</sequence>
<gene>
    <name evidence="1" type="ORF">UU93_C0011G0008</name>
</gene>
<organism evidence="1 2">
    <name type="scientific">Candidatus Amesbacteria bacterium GW2011_GWA2_42_12</name>
    <dbReference type="NCBI Taxonomy" id="1618356"/>
    <lineage>
        <taxon>Bacteria</taxon>
        <taxon>Candidatus Amesiibacteriota</taxon>
    </lineage>
</organism>
<comment type="caution">
    <text evidence="1">The sequence shown here is derived from an EMBL/GenBank/DDBJ whole genome shotgun (WGS) entry which is preliminary data.</text>
</comment>
<dbReference type="Proteomes" id="UP000034160">
    <property type="component" value="Unassembled WGS sequence"/>
</dbReference>
<evidence type="ECO:0000313" key="2">
    <source>
        <dbReference type="Proteomes" id="UP000034160"/>
    </source>
</evidence>
<name>A0A0G0Y5Q4_9BACT</name>
<dbReference type="EMBL" id="LCCN01000011">
    <property type="protein sequence ID" value="KKS32047.1"/>
    <property type="molecule type" value="Genomic_DNA"/>
</dbReference>
<dbReference type="Gene3D" id="2.60.120.1390">
    <property type="match status" value="2"/>
</dbReference>
<protein>
    <submittedName>
        <fullName evidence="1">Tat pathway signal sequence domain protein</fullName>
    </submittedName>
</protein>
<evidence type="ECO:0000313" key="1">
    <source>
        <dbReference type="EMBL" id="KKS32047.1"/>
    </source>
</evidence>
<dbReference type="Pfam" id="PF11175">
    <property type="entry name" value="DUF2961"/>
    <property type="match status" value="1"/>
</dbReference>
<dbReference type="AlphaFoldDB" id="A0A0G0Y5Q4"/>